<protein>
    <submittedName>
        <fullName evidence="1">Uncharacterized protein</fullName>
    </submittedName>
</protein>
<organism evidence="1 2">
    <name type="scientific">Dryococelus australis</name>
    <dbReference type="NCBI Taxonomy" id="614101"/>
    <lineage>
        <taxon>Eukaryota</taxon>
        <taxon>Metazoa</taxon>
        <taxon>Ecdysozoa</taxon>
        <taxon>Arthropoda</taxon>
        <taxon>Hexapoda</taxon>
        <taxon>Insecta</taxon>
        <taxon>Pterygota</taxon>
        <taxon>Neoptera</taxon>
        <taxon>Polyneoptera</taxon>
        <taxon>Phasmatodea</taxon>
        <taxon>Verophasmatodea</taxon>
        <taxon>Anareolatae</taxon>
        <taxon>Phasmatidae</taxon>
        <taxon>Eurycanthinae</taxon>
        <taxon>Dryococelus</taxon>
    </lineage>
</organism>
<proteinExistence type="predicted"/>
<dbReference type="Proteomes" id="UP001159363">
    <property type="component" value="Chromosome 6"/>
</dbReference>
<comment type="caution">
    <text evidence="1">The sequence shown here is derived from an EMBL/GenBank/DDBJ whole genome shotgun (WGS) entry which is preliminary data.</text>
</comment>
<sequence>MQPFKTYFSEEICQWLRSNCKNLGPCDIVELFGHTYNKVKIVKLLSTGLESQVSSLRTDTFSKTTTKLLLNMVDKALFKPNDKRTKEIQYNRTREMQCNRNREMQWSK</sequence>
<name>A0ABQ9H2Z5_9NEOP</name>
<dbReference type="EMBL" id="JARBHB010000007">
    <property type="protein sequence ID" value="KAJ8878670.1"/>
    <property type="molecule type" value="Genomic_DNA"/>
</dbReference>
<keyword evidence="2" id="KW-1185">Reference proteome</keyword>
<reference evidence="1 2" key="1">
    <citation type="submission" date="2023-02" db="EMBL/GenBank/DDBJ databases">
        <title>LHISI_Scaffold_Assembly.</title>
        <authorList>
            <person name="Stuart O.P."/>
            <person name="Cleave R."/>
            <person name="Magrath M.J.L."/>
            <person name="Mikheyev A.S."/>
        </authorList>
    </citation>
    <scope>NUCLEOTIDE SEQUENCE [LARGE SCALE GENOMIC DNA]</scope>
    <source>
        <strain evidence="1">Daus_M_001</strain>
        <tissue evidence="1">Leg muscle</tissue>
    </source>
</reference>
<evidence type="ECO:0000313" key="1">
    <source>
        <dbReference type="EMBL" id="KAJ8878670.1"/>
    </source>
</evidence>
<accession>A0ABQ9H2Z5</accession>
<gene>
    <name evidence="1" type="ORF">PR048_019255</name>
</gene>
<evidence type="ECO:0000313" key="2">
    <source>
        <dbReference type="Proteomes" id="UP001159363"/>
    </source>
</evidence>